<evidence type="ECO:0000313" key="2">
    <source>
        <dbReference type="EMBL" id="GGK33450.1"/>
    </source>
</evidence>
<evidence type="ECO:0000256" key="1">
    <source>
        <dbReference type="SAM" id="Phobius"/>
    </source>
</evidence>
<keyword evidence="1" id="KW-0472">Membrane</keyword>
<protein>
    <submittedName>
        <fullName evidence="2">Uncharacterized protein</fullName>
    </submittedName>
</protein>
<keyword evidence="1" id="KW-1133">Transmembrane helix</keyword>
<feature type="transmembrane region" description="Helical" evidence="1">
    <location>
        <begin position="71"/>
        <end position="95"/>
    </location>
</feature>
<dbReference type="EMBL" id="BMNR01000008">
    <property type="protein sequence ID" value="GGK33450.1"/>
    <property type="molecule type" value="Genomic_DNA"/>
</dbReference>
<comment type="caution">
    <text evidence="2">The sequence shown here is derived from an EMBL/GenBank/DDBJ whole genome shotgun (WGS) entry which is preliminary data.</text>
</comment>
<feature type="transmembrane region" description="Helical" evidence="1">
    <location>
        <begin position="101"/>
        <end position="120"/>
    </location>
</feature>
<organism evidence="2 3">
    <name type="scientific">Yeosuana aromativorans</name>
    <dbReference type="NCBI Taxonomy" id="288019"/>
    <lineage>
        <taxon>Bacteria</taxon>
        <taxon>Pseudomonadati</taxon>
        <taxon>Bacteroidota</taxon>
        <taxon>Flavobacteriia</taxon>
        <taxon>Flavobacteriales</taxon>
        <taxon>Flavobacteriaceae</taxon>
        <taxon>Yeosuana</taxon>
    </lineage>
</organism>
<feature type="transmembrane region" description="Helical" evidence="1">
    <location>
        <begin position="41"/>
        <end position="59"/>
    </location>
</feature>
<proteinExistence type="predicted"/>
<keyword evidence="1" id="KW-0812">Transmembrane</keyword>
<feature type="transmembrane region" description="Helical" evidence="1">
    <location>
        <begin position="12"/>
        <end position="29"/>
    </location>
</feature>
<name>A0A8J3BT12_9FLAO</name>
<reference evidence="2" key="2">
    <citation type="submission" date="2020-09" db="EMBL/GenBank/DDBJ databases">
        <authorList>
            <person name="Sun Q."/>
            <person name="Ohkuma M."/>
        </authorList>
    </citation>
    <scope>NUCLEOTIDE SEQUENCE</scope>
    <source>
        <strain evidence="2">JCM 12862</strain>
    </source>
</reference>
<gene>
    <name evidence="2" type="ORF">GCM10007962_29860</name>
</gene>
<keyword evidence="3" id="KW-1185">Reference proteome</keyword>
<dbReference type="AlphaFoldDB" id="A0A8J3BT12"/>
<reference evidence="2" key="1">
    <citation type="journal article" date="2014" name="Int. J. Syst. Evol. Microbiol.">
        <title>Complete genome sequence of Corynebacterium casei LMG S-19264T (=DSM 44701T), isolated from a smear-ripened cheese.</title>
        <authorList>
            <consortium name="US DOE Joint Genome Institute (JGI-PGF)"/>
            <person name="Walter F."/>
            <person name="Albersmeier A."/>
            <person name="Kalinowski J."/>
            <person name="Ruckert C."/>
        </authorList>
    </citation>
    <scope>NUCLEOTIDE SEQUENCE</scope>
    <source>
        <strain evidence="2">JCM 12862</strain>
    </source>
</reference>
<evidence type="ECO:0000313" key="3">
    <source>
        <dbReference type="Proteomes" id="UP000612329"/>
    </source>
</evidence>
<dbReference type="RefSeq" id="WP_188654634.1">
    <property type="nucleotide sequence ID" value="NZ_BMNR01000008.1"/>
</dbReference>
<accession>A0A8J3BT12</accession>
<dbReference type="Proteomes" id="UP000612329">
    <property type="component" value="Unassembled WGS sequence"/>
</dbReference>
<sequence>MNLYKSDKIRFIIGLILIIVIYSAYYIYFLENKSLKLPMKMGHVIKFLTTIAVYLIGTFHLGRLSDKWMSLLWHIIHISGLFILLSLGFFDWFISEISLNLRIFAGSIQEILISPILYMAMGLINHRFNKTVTENQAP</sequence>